<evidence type="ECO:0000259" key="10">
    <source>
        <dbReference type="Pfam" id="PF04136"/>
    </source>
</evidence>
<name>A0ABQ8FD46_9FUNG</name>
<dbReference type="Pfam" id="PF04136">
    <property type="entry name" value="COG3_N"/>
    <property type="match status" value="1"/>
</dbReference>
<evidence type="ECO:0000313" key="12">
    <source>
        <dbReference type="EMBL" id="KAH6594687.1"/>
    </source>
</evidence>
<reference evidence="12 13" key="1">
    <citation type="submission" date="2021-02" db="EMBL/GenBank/DDBJ databases">
        <title>Variation within the Batrachochytrium salamandrivorans European outbreak.</title>
        <authorList>
            <person name="Kelly M."/>
            <person name="Pasmans F."/>
            <person name="Shea T.P."/>
            <person name="Munoz J.F."/>
            <person name="Carranza S."/>
            <person name="Cuomo C.A."/>
            <person name="Martel A."/>
        </authorList>
    </citation>
    <scope>NUCLEOTIDE SEQUENCE [LARGE SCALE GENOMIC DNA]</scope>
    <source>
        <strain evidence="12 13">AMFP18/2</strain>
    </source>
</reference>
<dbReference type="PANTHER" id="PTHR13302">
    <property type="entry name" value="CONSERVED OLIGOMERIC GOLGI COMPLEX COMPONENT 3"/>
    <property type="match status" value="1"/>
</dbReference>
<keyword evidence="7" id="KW-0472">Membrane</keyword>
<keyword evidence="13" id="KW-1185">Reference proteome</keyword>
<keyword evidence="6" id="KW-0333">Golgi apparatus</keyword>
<feature type="domain" description="Conserved oligomeric Golgi complex subunit 3 N-terminal" evidence="10">
    <location>
        <begin position="150"/>
        <end position="293"/>
    </location>
</feature>
<dbReference type="InterPro" id="IPR048685">
    <property type="entry name" value="COG3_C"/>
</dbReference>
<dbReference type="Proteomes" id="UP001648503">
    <property type="component" value="Unassembled WGS sequence"/>
</dbReference>
<evidence type="ECO:0000256" key="8">
    <source>
        <dbReference type="ARBA" id="ARBA00031339"/>
    </source>
</evidence>
<comment type="caution">
    <text evidence="12">The sequence shown here is derived from an EMBL/GenBank/DDBJ whole genome shotgun (WGS) entry which is preliminary data.</text>
</comment>
<evidence type="ECO:0000256" key="9">
    <source>
        <dbReference type="SAM" id="MobiDB-lite"/>
    </source>
</evidence>
<sequence length="920" mass="102362">MATATIAPLRVFEEWESSHSLTEKQLDSIALLKRHCTELPIPTELAAQSPQRQEGASAEPDVLGPTTGIDPPAATAGTVAGKMSEAPHTTAMLTRPDKDSTVGGKPASSPSSSSVLTIAETIETTQQFLAWFAKVEEEMERGQEDVYRACLATVRGYRDATANILINTSHTSALLDDLETNYNFIEEKTKGLQISCETLLDEQTHLIGVTEELSAKLAYFNELDPITRMLNAPGETIVLDEKFGPMLQKLDQCLSFVMQHLHYKDAEIYRMRYRQCMTRSITLVKMHFVNVIRGLQQDIGEKLEGRQTHEPLPMNMQLTLFYVKFRTLASKIKHLLGEIEERCNEHTEYLVLLRDCFTAYFVARRTLLSPFISAHIMSLNASSSGLLDFTESGCAYMIRLCADEYQLFRQFFRLGEEDILEYMERIAMGLYEHLRPLIIREIKLDTLSDMCQSLQSYIKTLDSETETVGDSGDLVHVNSSPVRFVVGKILQDAQQRLAFRAETFIQQELQKFRPRESELRVLARGRGLPQPAEINLTMGVAPVLSNSLELSSARRSTGGDSLYVSPLETSLSANLEASLEPAEMQGSGAFVIGKLAYGGGEWYPTLQRTLYVLGRLYGAVPGPVFEDLAQEAVDLCRQSLVEAAGILSSKESQIDGQLFLIKNLLMLREQTSMFDARFVRKEDTLNFSDMVEAFKGVVRNSFRVSAMSTIGDAFMVARATKVVQSYADAKDALDKELRRVCEDLILETAKSSVEPISAFMLKVSAFRLRNNSRPMSSRDVLKNQSFAQPNQIGAIFTAFKDIAQRRLVFTVSRISDYLGDKKTQSVLIRIIRSNIVDTYQAFVDIVSAEYDASTNARIVSIADMTSLIDLACEQGLMATPALPLEKPISVSPMVRASSTEAEGVPHIEPIALSTAPTTTD</sequence>
<evidence type="ECO:0000256" key="1">
    <source>
        <dbReference type="ARBA" id="ARBA00004395"/>
    </source>
</evidence>
<evidence type="ECO:0000313" key="13">
    <source>
        <dbReference type="Proteomes" id="UP001648503"/>
    </source>
</evidence>
<dbReference type="InterPro" id="IPR007265">
    <property type="entry name" value="COG_su3"/>
</dbReference>
<dbReference type="PANTHER" id="PTHR13302:SF8">
    <property type="entry name" value="CONSERVED OLIGOMERIC GOLGI COMPLEX SUBUNIT 3"/>
    <property type="match status" value="1"/>
</dbReference>
<gene>
    <name evidence="12" type="ORF">BASA50_006365</name>
</gene>
<keyword evidence="5" id="KW-0653">Protein transport</keyword>
<organism evidence="12 13">
    <name type="scientific">Batrachochytrium salamandrivorans</name>
    <dbReference type="NCBI Taxonomy" id="1357716"/>
    <lineage>
        <taxon>Eukaryota</taxon>
        <taxon>Fungi</taxon>
        <taxon>Fungi incertae sedis</taxon>
        <taxon>Chytridiomycota</taxon>
        <taxon>Chytridiomycota incertae sedis</taxon>
        <taxon>Chytridiomycetes</taxon>
        <taxon>Rhizophydiales</taxon>
        <taxon>Rhizophydiales incertae sedis</taxon>
        <taxon>Batrachochytrium</taxon>
    </lineage>
</organism>
<evidence type="ECO:0000259" key="11">
    <source>
        <dbReference type="Pfam" id="PF20671"/>
    </source>
</evidence>
<evidence type="ECO:0000256" key="5">
    <source>
        <dbReference type="ARBA" id="ARBA00022927"/>
    </source>
</evidence>
<evidence type="ECO:0000256" key="7">
    <source>
        <dbReference type="ARBA" id="ARBA00023136"/>
    </source>
</evidence>
<dbReference type="InterPro" id="IPR048320">
    <property type="entry name" value="COG3_N"/>
</dbReference>
<accession>A0ABQ8FD46</accession>
<protein>
    <recommendedName>
        <fullName evidence="3">Conserved oligomeric Golgi complex subunit 3</fullName>
    </recommendedName>
    <alternativeName>
        <fullName evidence="8">Component of oligomeric Golgi complex 3</fullName>
    </alternativeName>
</protein>
<feature type="domain" description="Conserved oligomeric Golgi complex subunit 3 C-terminal" evidence="11">
    <location>
        <begin position="319"/>
        <end position="689"/>
    </location>
</feature>
<evidence type="ECO:0000256" key="6">
    <source>
        <dbReference type="ARBA" id="ARBA00023034"/>
    </source>
</evidence>
<comment type="similarity">
    <text evidence="2">Belongs to the COG3 family.</text>
</comment>
<evidence type="ECO:0000256" key="2">
    <source>
        <dbReference type="ARBA" id="ARBA00009936"/>
    </source>
</evidence>
<dbReference type="Pfam" id="PF20671">
    <property type="entry name" value="COG3_C"/>
    <property type="match status" value="1"/>
</dbReference>
<feature type="region of interest" description="Disordered" evidence="9">
    <location>
        <begin position="44"/>
        <end position="114"/>
    </location>
</feature>
<dbReference type="EMBL" id="JAFCIX010000330">
    <property type="protein sequence ID" value="KAH6594687.1"/>
    <property type="molecule type" value="Genomic_DNA"/>
</dbReference>
<evidence type="ECO:0000256" key="3">
    <source>
        <dbReference type="ARBA" id="ARBA00020976"/>
    </source>
</evidence>
<evidence type="ECO:0000256" key="4">
    <source>
        <dbReference type="ARBA" id="ARBA00022448"/>
    </source>
</evidence>
<proteinExistence type="inferred from homology"/>
<comment type="subcellular location">
    <subcellularLocation>
        <location evidence="1">Golgi apparatus membrane</location>
        <topology evidence="1">Peripheral membrane protein</topology>
    </subcellularLocation>
</comment>
<keyword evidence="4" id="KW-0813">Transport</keyword>